<evidence type="ECO:0000256" key="1">
    <source>
        <dbReference type="SAM" id="SignalP"/>
    </source>
</evidence>
<evidence type="ECO:0000313" key="2">
    <source>
        <dbReference type="EMBL" id="VDK20415.1"/>
    </source>
</evidence>
<keyword evidence="3" id="KW-1185">Reference proteome</keyword>
<reference evidence="2 3" key="2">
    <citation type="submission" date="2018-11" db="EMBL/GenBank/DDBJ databases">
        <authorList>
            <consortium name="Pathogen Informatics"/>
        </authorList>
    </citation>
    <scope>NUCLEOTIDE SEQUENCE [LARGE SCALE GENOMIC DNA]</scope>
</reference>
<dbReference type="EMBL" id="UYRR01003747">
    <property type="protein sequence ID" value="VDK20415.1"/>
    <property type="molecule type" value="Genomic_DNA"/>
</dbReference>
<name>A0A0M3J5L2_ANISI</name>
<reference evidence="4" key="1">
    <citation type="submission" date="2017-02" db="UniProtKB">
        <authorList>
            <consortium name="WormBaseParasite"/>
        </authorList>
    </citation>
    <scope>IDENTIFICATION</scope>
</reference>
<evidence type="ECO:0000313" key="3">
    <source>
        <dbReference type="Proteomes" id="UP000267096"/>
    </source>
</evidence>
<proteinExistence type="predicted"/>
<sequence>MLRSRLSWLLLLVAFSFVFWCLSNVDAAVYRMPLMKQTSRHVRMMRDGKWAEYRRQQQEMNKSAGVLVHSEKERMMRQLSKQIGPCKRNAKVEIDLQSTRVSIGMYSVAREGVCVRLVDIEHISVNR</sequence>
<dbReference type="WBParaSite" id="ASIM_0000284301-mRNA-1">
    <property type="protein sequence ID" value="ASIM_0000284301-mRNA-1"/>
    <property type="gene ID" value="ASIM_0000284301"/>
</dbReference>
<dbReference type="AlphaFoldDB" id="A0A0M3J5L2"/>
<accession>A0A0M3J5L2</accession>
<keyword evidence="1" id="KW-0732">Signal</keyword>
<organism evidence="4">
    <name type="scientific">Anisakis simplex</name>
    <name type="common">Herring worm</name>
    <dbReference type="NCBI Taxonomy" id="6269"/>
    <lineage>
        <taxon>Eukaryota</taxon>
        <taxon>Metazoa</taxon>
        <taxon>Ecdysozoa</taxon>
        <taxon>Nematoda</taxon>
        <taxon>Chromadorea</taxon>
        <taxon>Rhabditida</taxon>
        <taxon>Spirurina</taxon>
        <taxon>Ascaridomorpha</taxon>
        <taxon>Ascaridoidea</taxon>
        <taxon>Anisakidae</taxon>
        <taxon>Anisakis</taxon>
        <taxon>Anisakis simplex complex</taxon>
    </lineage>
</organism>
<feature type="signal peptide" evidence="1">
    <location>
        <begin position="1"/>
        <end position="27"/>
    </location>
</feature>
<evidence type="ECO:0000313" key="4">
    <source>
        <dbReference type="WBParaSite" id="ASIM_0000284301-mRNA-1"/>
    </source>
</evidence>
<feature type="chain" id="PRO_5043120780" evidence="1">
    <location>
        <begin position="28"/>
        <end position="127"/>
    </location>
</feature>
<protein>
    <submittedName>
        <fullName evidence="4">Lipoprotein</fullName>
    </submittedName>
</protein>
<dbReference type="Proteomes" id="UP000267096">
    <property type="component" value="Unassembled WGS sequence"/>
</dbReference>
<gene>
    <name evidence="2" type="ORF">ASIM_LOCUS2694</name>
</gene>